<dbReference type="EMBL" id="JANQDX010000011">
    <property type="protein sequence ID" value="KAL0916230.1"/>
    <property type="molecule type" value="Genomic_DNA"/>
</dbReference>
<dbReference type="Proteomes" id="UP001552299">
    <property type="component" value="Unassembled WGS sequence"/>
</dbReference>
<sequence>MKKLKLQPYVELFWWVLNLNAIPSNEFLMNRRLLDFKGYPRGCNAIENSEHIAVNCTAFHLKISAHKNMLPSLPTSASLEESFRELAASSKSNPFLGNLYCSAKSRNKLKHGGIEDCIIVLAANSVSFATASFWFNLFCVTGIPTDYHSCLLLLGILLPPNGLSSILMHRCRAHIKQE</sequence>
<evidence type="ECO:0000313" key="1">
    <source>
        <dbReference type="EMBL" id="KAL0916230.1"/>
    </source>
</evidence>
<reference evidence="1 2" key="1">
    <citation type="journal article" date="2024" name="Plant Biotechnol. J.">
        <title>Dendrobium thyrsiflorum genome and its molecular insights into genes involved in important horticultural traits.</title>
        <authorList>
            <person name="Chen B."/>
            <person name="Wang J.Y."/>
            <person name="Zheng P.J."/>
            <person name="Li K.L."/>
            <person name="Liang Y.M."/>
            <person name="Chen X.F."/>
            <person name="Zhang C."/>
            <person name="Zhao X."/>
            <person name="He X."/>
            <person name="Zhang G.Q."/>
            <person name="Liu Z.J."/>
            <person name="Xu Q."/>
        </authorList>
    </citation>
    <scope>NUCLEOTIDE SEQUENCE [LARGE SCALE GENOMIC DNA]</scope>
    <source>
        <strain evidence="1">GZMU011</strain>
    </source>
</reference>
<gene>
    <name evidence="1" type="ORF">M5K25_013723</name>
</gene>
<organism evidence="1 2">
    <name type="scientific">Dendrobium thyrsiflorum</name>
    <name type="common">Pinecone-like raceme dendrobium</name>
    <name type="synonym">Orchid</name>
    <dbReference type="NCBI Taxonomy" id="117978"/>
    <lineage>
        <taxon>Eukaryota</taxon>
        <taxon>Viridiplantae</taxon>
        <taxon>Streptophyta</taxon>
        <taxon>Embryophyta</taxon>
        <taxon>Tracheophyta</taxon>
        <taxon>Spermatophyta</taxon>
        <taxon>Magnoliopsida</taxon>
        <taxon>Liliopsida</taxon>
        <taxon>Asparagales</taxon>
        <taxon>Orchidaceae</taxon>
        <taxon>Epidendroideae</taxon>
        <taxon>Malaxideae</taxon>
        <taxon>Dendrobiinae</taxon>
        <taxon>Dendrobium</taxon>
    </lineage>
</organism>
<dbReference type="AlphaFoldDB" id="A0ABD0UUD2"/>
<comment type="caution">
    <text evidence="1">The sequence shown here is derived from an EMBL/GenBank/DDBJ whole genome shotgun (WGS) entry which is preliminary data.</text>
</comment>
<evidence type="ECO:0000313" key="2">
    <source>
        <dbReference type="Proteomes" id="UP001552299"/>
    </source>
</evidence>
<keyword evidence="2" id="KW-1185">Reference proteome</keyword>
<proteinExistence type="predicted"/>
<name>A0ABD0UUD2_DENTH</name>
<accession>A0ABD0UUD2</accession>
<protein>
    <submittedName>
        <fullName evidence="1">Uncharacterized protein</fullName>
    </submittedName>
</protein>